<dbReference type="Proteomes" id="UP000695562">
    <property type="component" value="Unassembled WGS sequence"/>
</dbReference>
<dbReference type="GO" id="GO:0008270">
    <property type="term" value="F:zinc ion binding"/>
    <property type="evidence" value="ECO:0007669"/>
    <property type="project" value="UniProtKB-KW"/>
</dbReference>
<dbReference type="AlphaFoldDB" id="A0A8J4V5T9"/>
<evidence type="ECO:0008006" key="10">
    <source>
        <dbReference type="Google" id="ProtNLM"/>
    </source>
</evidence>
<evidence type="ECO:0000256" key="2">
    <source>
        <dbReference type="ARBA" id="ARBA00022771"/>
    </source>
</evidence>
<dbReference type="SUPFAM" id="SSF50729">
    <property type="entry name" value="PH domain-like"/>
    <property type="match status" value="1"/>
</dbReference>
<evidence type="ECO:0000256" key="4">
    <source>
        <dbReference type="PROSITE-ProRule" id="PRU00091"/>
    </source>
</evidence>
<keyword evidence="9" id="KW-1185">Reference proteome</keyword>
<dbReference type="SMART" id="SM00233">
    <property type="entry name" value="PH"/>
    <property type="match status" value="1"/>
</dbReference>
<evidence type="ECO:0000259" key="7">
    <source>
        <dbReference type="PROSITE" id="PS50178"/>
    </source>
</evidence>
<keyword evidence="3" id="KW-0862">Zinc</keyword>
<feature type="region of interest" description="Disordered" evidence="5">
    <location>
        <begin position="348"/>
        <end position="373"/>
    </location>
</feature>
<dbReference type="Gene3D" id="2.30.29.30">
    <property type="entry name" value="Pleckstrin-homology domain (PH domain)/Phosphotyrosine-binding domain (PTB)"/>
    <property type="match status" value="2"/>
</dbReference>
<feature type="domain" description="FYVE-type" evidence="7">
    <location>
        <begin position="433"/>
        <end position="492"/>
    </location>
</feature>
<sequence length="504" mass="58365">MSSSYDDQPLQGYIIKLGKYVKSWYKRWMVVEGESLNYYTTEDKSILKGSILLTDIEEIKLLDKSETINQSLFSILSHSHSNSNNHHHHHHHHHNNHKGSSNTLGGFSHSSDCVVNNNNNANHHINNSSDNLRASFVNSSNNNSSGSLSSSNSSITSGLSGYYEHSHSTGSLRSSLNANHKVDNHSHQWIFSIKVPDRVYIFKASNEFDMHYWIQGIKNIQVERALKESMIKENQRNSKKIQSNDWNPTMISDELVRIKNESNKLKIQYISNQKEIHKQITDFNKWTGLVQDQFERLHQQIKITNDQYEKKITTQKDQIDYLLKQLQHFEYQKQVQIQNDLVMIENQKQQKQSTNSQQQVNNSQTQQQQQQFNNNQTQHLSLNYSELNITLNDESCKDTSKSCNNIINNQLFPSSKKPLSYVSPTGIALWFPDDTQMDCHRCKSHFTIFRRRHHCRNCGLLFCSKCCSKYINVKGYIGKAVRVCEDCHVIIALAFTSKSIHNNK</sequence>
<dbReference type="PROSITE" id="PS50003">
    <property type="entry name" value="PH_DOMAIN"/>
    <property type="match status" value="1"/>
</dbReference>
<feature type="region of interest" description="Disordered" evidence="5">
    <location>
        <begin position="79"/>
        <end position="103"/>
    </location>
</feature>
<dbReference type="OrthoDB" id="21092at2759"/>
<evidence type="ECO:0000256" key="5">
    <source>
        <dbReference type="SAM" id="MobiDB-lite"/>
    </source>
</evidence>
<accession>A0A8J4V5T9</accession>
<dbReference type="PROSITE" id="PS50178">
    <property type="entry name" value="ZF_FYVE"/>
    <property type="match status" value="1"/>
</dbReference>
<dbReference type="Gene3D" id="3.30.40.10">
    <property type="entry name" value="Zinc/RING finger domain, C3HC4 (zinc finger)"/>
    <property type="match status" value="1"/>
</dbReference>
<dbReference type="InterPro" id="IPR000306">
    <property type="entry name" value="Znf_FYVE"/>
</dbReference>
<dbReference type="Pfam" id="PF00169">
    <property type="entry name" value="PH"/>
    <property type="match status" value="1"/>
</dbReference>
<dbReference type="GO" id="GO:0031901">
    <property type="term" value="C:early endosome membrane"/>
    <property type="evidence" value="ECO:0007669"/>
    <property type="project" value="TreeGrafter"/>
</dbReference>
<dbReference type="EMBL" id="AJWJ01000113">
    <property type="protein sequence ID" value="KAF2075137.1"/>
    <property type="molecule type" value="Genomic_DNA"/>
</dbReference>
<keyword evidence="2 4" id="KW-0863">Zinc-finger</keyword>
<dbReference type="PANTHER" id="PTHR46319:SF3">
    <property type="entry name" value="ZINC FINGER FYVE DOMAIN-CONTAINING PROTEIN"/>
    <property type="match status" value="1"/>
</dbReference>
<dbReference type="InterPro" id="IPR011011">
    <property type="entry name" value="Znf_FYVE_PHD"/>
</dbReference>
<name>A0A8J4V5T9_9MYCE</name>
<feature type="compositionally biased region" description="Basic residues" evidence="5">
    <location>
        <begin position="85"/>
        <end position="97"/>
    </location>
</feature>
<proteinExistence type="predicted"/>
<dbReference type="PANTHER" id="PTHR46319">
    <property type="entry name" value="ZINC FINGER FYVE DOMAIN-CONTAINING PROTEIN"/>
    <property type="match status" value="1"/>
</dbReference>
<evidence type="ECO:0000313" key="8">
    <source>
        <dbReference type="EMBL" id="KAF2075137.1"/>
    </source>
</evidence>
<dbReference type="SMART" id="SM00064">
    <property type="entry name" value="FYVE"/>
    <property type="match status" value="1"/>
</dbReference>
<dbReference type="InterPro" id="IPR013083">
    <property type="entry name" value="Znf_RING/FYVE/PHD"/>
</dbReference>
<organism evidence="8 9">
    <name type="scientific">Polysphondylium violaceum</name>
    <dbReference type="NCBI Taxonomy" id="133409"/>
    <lineage>
        <taxon>Eukaryota</taxon>
        <taxon>Amoebozoa</taxon>
        <taxon>Evosea</taxon>
        <taxon>Eumycetozoa</taxon>
        <taxon>Dictyostelia</taxon>
        <taxon>Dictyosteliales</taxon>
        <taxon>Dictyosteliaceae</taxon>
        <taxon>Polysphondylium</taxon>
    </lineage>
</organism>
<dbReference type="SUPFAM" id="SSF57903">
    <property type="entry name" value="FYVE/PHD zinc finger"/>
    <property type="match status" value="1"/>
</dbReference>
<evidence type="ECO:0000259" key="6">
    <source>
        <dbReference type="PROSITE" id="PS50003"/>
    </source>
</evidence>
<evidence type="ECO:0000256" key="3">
    <source>
        <dbReference type="ARBA" id="ARBA00022833"/>
    </source>
</evidence>
<evidence type="ECO:0000256" key="1">
    <source>
        <dbReference type="ARBA" id="ARBA00022723"/>
    </source>
</evidence>
<dbReference type="GO" id="GO:0016197">
    <property type="term" value="P:endosomal transport"/>
    <property type="evidence" value="ECO:0007669"/>
    <property type="project" value="TreeGrafter"/>
</dbReference>
<dbReference type="InterPro" id="IPR011993">
    <property type="entry name" value="PH-like_dom_sf"/>
</dbReference>
<comment type="caution">
    <text evidence="8">The sequence shown here is derived from an EMBL/GenBank/DDBJ whole genome shotgun (WGS) entry which is preliminary data.</text>
</comment>
<dbReference type="InterPro" id="IPR001849">
    <property type="entry name" value="PH_domain"/>
</dbReference>
<reference evidence="8" key="1">
    <citation type="submission" date="2020-01" db="EMBL/GenBank/DDBJ databases">
        <title>Development of genomics and gene disruption for Polysphondylium violaceum indicates a role for the polyketide synthase stlB in stalk morphogenesis.</title>
        <authorList>
            <person name="Narita B."/>
            <person name="Kawabe Y."/>
            <person name="Kin K."/>
            <person name="Saito T."/>
            <person name="Gibbs R."/>
            <person name="Kuspa A."/>
            <person name="Muzny D."/>
            <person name="Queller D."/>
            <person name="Richards S."/>
            <person name="Strassman J."/>
            <person name="Sucgang R."/>
            <person name="Worley K."/>
            <person name="Schaap P."/>
        </authorList>
    </citation>
    <scope>NUCLEOTIDE SEQUENCE</scope>
    <source>
        <strain evidence="8">QSvi11</strain>
    </source>
</reference>
<dbReference type="InterPro" id="IPR017455">
    <property type="entry name" value="Znf_FYVE-rel"/>
</dbReference>
<keyword evidence="1" id="KW-0479">Metal-binding</keyword>
<feature type="domain" description="PH" evidence="6">
    <location>
        <begin position="7"/>
        <end position="222"/>
    </location>
</feature>
<gene>
    <name evidence="8" type="ORF">CYY_003572</name>
</gene>
<dbReference type="Pfam" id="PF01363">
    <property type="entry name" value="FYVE"/>
    <property type="match status" value="1"/>
</dbReference>
<evidence type="ECO:0000313" key="9">
    <source>
        <dbReference type="Proteomes" id="UP000695562"/>
    </source>
</evidence>
<protein>
    <recommendedName>
        <fullName evidence="10">Pleckstrin domain-containing protein</fullName>
    </recommendedName>
</protein>